<feature type="region of interest" description="Disordered" evidence="1">
    <location>
        <begin position="140"/>
        <end position="165"/>
    </location>
</feature>
<dbReference type="AlphaFoldDB" id="A0A3N4LAL2"/>
<organism evidence="2 3">
    <name type="scientific">Terfezia boudieri ATCC MYA-4762</name>
    <dbReference type="NCBI Taxonomy" id="1051890"/>
    <lineage>
        <taxon>Eukaryota</taxon>
        <taxon>Fungi</taxon>
        <taxon>Dikarya</taxon>
        <taxon>Ascomycota</taxon>
        <taxon>Pezizomycotina</taxon>
        <taxon>Pezizomycetes</taxon>
        <taxon>Pezizales</taxon>
        <taxon>Pezizaceae</taxon>
        <taxon>Terfezia</taxon>
    </lineage>
</organism>
<name>A0A3N4LAL2_9PEZI</name>
<sequence>MPEKGKRKDNPGKMDRVNPPLKTRIPVTDHPEPQHLPPQPPQANPEPQHGKALPPQLPPPQVNPVTEAALLFTREICIHNRINCVPGGLIKATWCLRELLTFVKGDVELIFGDKAFADCAQNFSDILDYGGAAWAYGTSPLPPTKKDRATNTDPPKIPPVTHTSS</sequence>
<evidence type="ECO:0000313" key="2">
    <source>
        <dbReference type="EMBL" id="RPB19934.1"/>
    </source>
</evidence>
<proteinExistence type="predicted"/>
<keyword evidence="3" id="KW-1185">Reference proteome</keyword>
<dbReference type="Proteomes" id="UP000267821">
    <property type="component" value="Unassembled WGS sequence"/>
</dbReference>
<accession>A0A3N4LAL2</accession>
<protein>
    <submittedName>
        <fullName evidence="2">Uncharacterized protein</fullName>
    </submittedName>
</protein>
<dbReference type="EMBL" id="ML121580">
    <property type="protein sequence ID" value="RPB19934.1"/>
    <property type="molecule type" value="Genomic_DNA"/>
</dbReference>
<feature type="region of interest" description="Disordered" evidence="1">
    <location>
        <begin position="1"/>
        <end position="62"/>
    </location>
</feature>
<dbReference type="InParanoid" id="A0A3N4LAL2"/>
<evidence type="ECO:0000313" key="3">
    <source>
        <dbReference type="Proteomes" id="UP000267821"/>
    </source>
</evidence>
<feature type="compositionally biased region" description="Pro residues" evidence="1">
    <location>
        <begin position="34"/>
        <end position="44"/>
    </location>
</feature>
<dbReference type="OrthoDB" id="5501511at2759"/>
<dbReference type="STRING" id="1051890.A0A3N4LAL2"/>
<feature type="compositionally biased region" description="Basic and acidic residues" evidence="1">
    <location>
        <begin position="1"/>
        <end position="16"/>
    </location>
</feature>
<reference evidence="2 3" key="1">
    <citation type="journal article" date="2018" name="Nat. Ecol. Evol.">
        <title>Pezizomycetes genomes reveal the molecular basis of ectomycorrhizal truffle lifestyle.</title>
        <authorList>
            <person name="Murat C."/>
            <person name="Payen T."/>
            <person name="Noel B."/>
            <person name="Kuo A."/>
            <person name="Morin E."/>
            <person name="Chen J."/>
            <person name="Kohler A."/>
            <person name="Krizsan K."/>
            <person name="Balestrini R."/>
            <person name="Da Silva C."/>
            <person name="Montanini B."/>
            <person name="Hainaut M."/>
            <person name="Levati E."/>
            <person name="Barry K.W."/>
            <person name="Belfiori B."/>
            <person name="Cichocki N."/>
            <person name="Clum A."/>
            <person name="Dockter R.B."/>
            <person name="Fauchery L."/>
            <person name="Guy J."/>
            <person name="Iotti M."/>
            <person name="Le Tacon F."/>
            <person name="Lindquist E.A."/>
            <person name="Lipzen A."/>
            <person name="Malagnac F."/>
            <person name="Mello A."/>
            <person name="Molinier V."/>
            <person name="Miyauchi S."/>
            <person name="Poulain J."/>
            <person name="Riccioni C."/>
            <person name="Rubini A."/>
            <person name="Sitrit Y."/>
            <person name="Splivallo R."/>
            <person name="Traeger S."/>
            <person name="Wang M."/>
            <person name="Zifcakova L."/>
            <person name="Wipf D."/>
            <person name="Zambonelli A."/>
            <person name="Paolocci F."/>
            <person name="Nowrousian M."/>
            <person name="Ottonello S."/>
            <person name="Baldrian P."/>
            <person name="Spatafora J.W."/>
            <person name="Henrissat B."/>
            <person name="Nagy L.G."/>
            <person name="Aury J.M."/>
            <person name="Wincker P."/>
            <person name="Grigoriev I.V."/>
            <person name="Bonfante P."/>
            <person name="Martin F.M."/>
        </authorList>
    </citation>
    <scope>NUCLEOTIDE SEQUENCE [LARGE SCALE GENOMIC DNA]</scope>
    <source>
        <strain evidence="2 3">ATCC MYA-4762</strain>
    </source>
</reference>
<evidence type="ECO:0000256" key="1">
    <source>
        <dbReference type="SAM" id="MobiDB-lite"/>
    </source>
</evidence>
<gene>
    <name evidence="2" type="ORF">L211DRAFT_852733</name>
</gene>